<name>A0ABW5X620_9FLAO</name>
<feature type="transmembrane region" description="Helical" evidence="6">
    <location>
        <begin position="289"/>
        <end position="311"/>
    </location>
</feature>
<feature type="transmembrane region" description="Helical" evidence="6">
    <location>
        <begin position="61"/>
        <end position="82"/>
    </location>
</feature>
<keyword evidence="5 6" id="KW-0472">Membrane</keyword>
<organism evidence="7 8">
    <name type="scientific">Christiangramia antarctica</name>
    <dbReference type="NCBI Taxonomy" id="2058158"/>
    <lineage>
        <taxon>Bacteria</taxon>
        <taxon>Pseudomonadati</taxon>
        <taxon>Bacteroidota</taxon>
        <taxon>Flavobacteriia</taxon>
        <taxon>Flavobacteriales</taxon>
        <taxon>Flavobacteriaceae</taxon>
        <taxon>Christiangramia</taxon>
    </lineage>
</organism>
<dbReference type="PANTHER" id="PTHR30250:SF11">
    <property type="entry name" value="O-ANTIGEN TRANSPORTER-RELATED"/>
    <property type="match status" value="1"/>
</dbReference>
<evidence type="ECO:0000313" key="7">
    <source>
        <dbReference type="EMBL" id="MFD2834030.1"/>
    </source>
</evidence>
<evidence type="ECO:0000313" key="8">
    <source>
        <dbReference type="Proteomes" id="UP001597438"/>
    </source>
</evidence>
<feature type="transmembrane region" description="Helical" evidence="6">
    <location>
        <begin position="103"/>
        <end position="126"/>
    </location>
</feature>
<dbReference type="CDD" id="cd12082">
    <property type="entry name" value="MATE_like"/>
    <property type="match status" value="1"/>
</dbReference>
<evidence type="ECO:0000256" key="2">
    <source>
        <dbReference type="ARBA" id="ARBA00022475"/>
    </source>
</evidence>
<protein>
    <submittedName>
        <fullName evidence="7">MATE family efflux transporter</fullName>
    </submittedName>
</protein>
<comment type="caution">
    <text evidence="7">The sequence shown here is derived from an EMBL/GenBank/DDBJ whole genome shotgun (WGS) entry which is preliminary data.</text>
</comment>
<keyword evidence="8" id="KW-1185">Reference proteome</keyword>
<feature type="transmembrane region" description="Helical" evidence="6">
    <location>
        <begin position="31"/>
        <end position="55"/>
    </location>
</feature>
<evidence type="ECO:0000256" key="5">
    <source>
        <dbReference type="ARBA" id="ARBA00023136"/>
    </source>
</evidence>
<evidence type="ECO:0000256" key="6">
    <source>
        <dbReference type="SAM" id="Phobius"/>
    </source>
</evidence>
<feature type="transmembrane region" description="Helical" evidence="6">
    <location>
        <begin position="249"/>
        <end position="269"/>
    </location>
</feature>
<keyword evidence="2" id="KW-1003">Cell membrane</keyword>
<dbReference type="RefSeq" id="WP_347709964.1">
    <property type="nucleotide sequence ID" value="NZ_JBHUOJ010000027.1"/>
</dbReference>
<proteinExistence type="predicted"/>
<evidence type="ECO:0000256" key="3">
    <source>
        <dbReference type="ARBA" id="ARBA00022692"/>
    </source>
</evidence>
<feature type="transmembrane region" description="Helical" evidence="6">
    <location>
        <begin position="205"/>
        <end position="228"/>
    </location>
</feature>
<evidence type="ECO:0000256" key="4">
    <source>
        <dbReference type="ARBA" id="ARBA00022989"/>
    </source>
</evidence>
<dbReference type="PANTHER" id="PTHR30250">
    <property type="entry name" value="PST FAMILY PREDICTED COLANIC ACID TRANSPORTER"/>
    <property type="match status" value="1"/>
</dbReference>
<evidence type="ECO:0000256" key="1">
    <source>
        <dbReference type="ARBA" id="ARBA00004651"/>
    </source>
</evidence>
<feature type="transmembrane region" description="Helical" evidence="6">
    <location>
        <begin position="332"/>
        <end position="354"/>
    </location>
</feature>
<accession>A0ABW5X620</accession>
<feature type="transmembrane region" description="Helical" evidence="6">
    <location>
        <begin position="146"/>
        <end position="167"/>
    </location>
</feature>
<sequence length="460" mass="51967">MINRYLQPLLSFSQKFLNKGQERSIKAKKNILSAILIKGGSIGISLLLVPLTINYVNADRYGIWLTISSIVAWFSFFDIGLTQGLRNKFALAKAEGDDESAQVYVSTTYAVLGIIFTVLWGLFLLINPLLNWSDILKVSPDFSKEISLLAAIVFSYFCLQFILRVVTTIITADQEPARASLIDFIGQVISLLIIGILVSTTVGSLIYLGIALCVAPIIVLVGANFFFFSGKYKLYRPSLSKVKFSHAKSLFNLGSIFFIIQIAGIIQFESANIIISRNFGPEDVTDFNIVYKYFGILNMAFMIFITPFWSASTEAFLKGDLQWIRKSIKQYNILNIFFIFIGAFMLVFSGYVYTLWLGEGTVNINFALSLWGFLYFSVMMFGSKYVNFLNGISALRIQFWASITSPFLFIALVFLFIKYFKMGVYSLFLASIIANFNGFILAPLQYYMIIVKNKKGLWLR</sequence>
<dbReference type="InterPro" id="IPR002797">
    <property type="entry name" value="Polysacc_synth"/>
</dbReference>
<dbReference type="InterPro" id="IPR050833">
    <property type="entry name" value="Poly_Biosynth_Transport"/>
</dbReference>
<dbReference type="Proteomes" id="UP001597438">
    <property type="component" value="Unassembled WGS sequence"/>
</dbReference>
<keyword evidence="4 6" id="KW-1133">Transmembrane helix</keyword>
<dbReference type="Pfam" id="PF01943">
    <property type="entry name" value="Polysacc_synt"/>
    <property type="match status" value="1"/>
</dbReference>
<feature type="transmembrane region" description="Helical" evidence="6">
    <location>
        <begin position="366"/>
        <end position="387"/>
    </location>
</feature>
<dbReference type="EMBL" id="JBHUOJ010000027">
    <property type="protein sequence ID" value="MFD2834030.1"/>
    <property type="molecule type" value="Genomic_DNA"/>
</dbReference>
<keyword evidence="3 6" id="KW-0812">Transmembrane</keyword>
<feature type="transmembrane region" description="Helical" evidence="6">
    <location>
        <begin position="399"/>
        <end position="420"/>
    </location>
</feature>
<comment type="subcellular location">
    <subcellularLocation>
        <location evidence="1">Cell membrane</location>
        <topology evidence="1">Multi-pass membrane protein</topology>
    </subcellularLocation>
</comment>
<feature type="transmembrane region" description="Helical" evidence="6">
    <location>
        <begin position="426"/>
        <end position="450"/>
    </location>
</feature>
<feature type="transmembrane region" description="Helical" evidence="6">
    <location>
        <begin position="179"/>
        <end position="199"/>
    </location>
</feature>
<reference evidence="8" key="1">
    <citation type="journal article" date="2019" name="Int. J. Syst. Evol. Microbiol.">
        <title>The Global Catalogue of Microorganisms (GCM) 10K type strain sequencing project: providing services to taxonomists for standard genome sequencing and annotation.</title>
        <authorList>
            <consortium name="The Broad Institute Genomics Platform"/>
            <consortium name="The Broad Institute Genome Sequencing Center for Infectious Disease"/>
            <person name="Wu L."/>
            <person name="Ma J."/>
        </authorList>
    </citation>
    <scope>NUCLEOTIDE SEQUENCE [LARGE SCALE GENOMIC DNA]</scope>
    <source>
        <strain evidence="8">KCTC 52925</strain>
    </source>
</reference>
<gene>
    <name evidence="7" type="ORF">ACFSYS_12100</name>
</gene>